<reference evidence="1" key="1">
    <citation type="journal article" date="2015" name="Nature">
        <title>Complex archaea that bridge the gap between prokaryotes and eukaryotes.</title>
        <authorList>
            <person name="Spang A."/>
            <person name="Saw J.H."/>
            <person name="Jorgensen S.L."/>
            <person name="Zaremba-Niedzwiedzka K."/>
            <person name="Martijn J."/>
            <person name="Lind A.E."/>
            <person name="van Eijk R."/>
            <person name="Schleper C."/>
            <person name="Guy L."/>
            <person name="Ettema T.J."/>
        </authorList>
    </citation>
    <scope>NUCLEOTIDE SEQUENCE</scope>
</reference>
<evidence type="ECO:0000313" key="1">
    <source>
        <dbReference type="EMBL" id="KKK59655.1"/>
    </source>
</evidence>
<comment type="caution">
    <text evidence="1">The sequence shown here is derived from an EMBL/GenBank/DDBJ whole genome shotgun (WGS) entry which is preliminary data.</text>
</comment>
<protein>
    <submittedName>
        <fullName evidence="1">Uncharacterized protein</fullName>
    </submittedName>
</protein>
<dbReference type="EMBL" id="LAZR01063359">
    <property type="protein sequence ID" value="KKK59655.1"/>
    <property type="molecule type" value="Genomic_DNA"/>
</dbReference>
<sequence>MRQPTRWKLLAATLIVLLGCASGCWRQRTRTVLIPPGEPVQLAEPIEAYIYVDGVKSENRVMLPGGWWVLPEPEDD</sequence>
<name>A0A0F8XF94_9ZZZZ</name>
<organism evidence="1">
    <name type="scientific">marine sediment metagenome</name>
    <dbReference type="NCBI Taxonomy" id="412755"/>
    <lineage>
        <taxon>unclassified sequences</taxon>
        <taxon>metagenomes</taxon>
        <taxon>ecological metagenomes</taxon>
    </lineage>
</organism>
<accession>A0A0F8XF94</accession>
<proteinExistence type="predicted"/>
<gene>
    <name evidence="1" type="ORF">LCGC14_3032220</name>
</gene>
<dbReference type="AlphaFoldDB" id="A0A0F8XF94"/>
<dbReference type="PROSITE" id="PS51257">
    <property type="entry name" value="PROKAR_LIPOPROTEIN"/>
    <property type="match status" value="1"/>
</dbReference>